<dbReference type="SMART" id="SM00355">
    <property type="entry name" value="ZnF_C2H2"/>
    <property type="match status" value="6"/>
</dbReference>
<evidence type="ECO:0000259" key="8">
    <source>
        <dbReference type="PROSITE" id="PS50157"/>
    </source>
</evidence>
<feature type="domain" description="C2H2-type" evidence="8">
    <location>
        <begin position="281"/>
        <end position="308"/>
    </location>
</feature>
<feature type="domain" description="C2H2-type" evidence="8">
    <location>
        <begin position="337"/>
        <end position="365"/>
    </location>
</feature>
<keyword evidence="10" id="KW-1185">Reference proteome</keyword>
<organism evidence="9 10">
    <name type="scientific">Plutella xylostella</name>
    <name type="common">Diamondback moth</name>
    <name type="synonym">Plutella maculipennis</name>
    <dbReference type="NCBI Taxonomy" id="51655"/>
    <lineage>
        <taxon>Eukaryota</taxon>
        <taxon>Metazoa</taxon>
        <taxon>Ecdysozoa</taxon>
        <taxon>Arthropoda</taxon>
        <taxon>Hexapoda</taxon>
        <taxon>Insecta</taxon>
        <taxon>Pterygota</taxon>
        <taxon>Neoptera</taxon>
        <taxon>Endopterygota</taxon>
        <taxon>Lepidoptera</taxon>
        <taxon>Glossata</taxon>
        <taxon>Ditrysia</taxon>
        <taxon>Yponomeutoidea</taxon>
        <taxon>Plutellidae</taxon>
        <taxon>Plutella</taxon>
    </lineage>
</organism>
<dbReference type="Proteomes" id="UP000823941">
    <property type="component" value="Chromosome 31"/>
</dbReference>
<evidence type="ECO:0000256" key="4">
    <source>
        <dbReference type="ARBA" id="ARBA00022771"/>
    </source>
</evidence>
<comment type="caution">
    <text evidence="9">The sequence shown here is derived from an EMBL/GenBank/DDBJ whole genome shotgun (WGS) entry which is preliminary data.</text>
</comment>
<dbReference type="Gene3D" id="3.30.160.60">
    <property type="entry name" value="Classic Zinc Finger"/>
    <property type="match status" value="4"/>
</dbReference>
<feature type="domain" description="C2H2-type" evidence="8">
    <location>
        <begin position="199"/>
        <end position="223"/>
    </location>
</feature>
<dbReference type="Pfam" id="PF12874">
    <property type="entry name" value="zf-met"/>
    <property type="match status" value="1"/>
</dbReference>
<keyword evidence="3" id="KW-0677">Repeat</keyword>
<feature type="domain" description="C2H2-type" evidence="8">
    <location>
        <begin position="309"/>
        <end position="336"/>
    </location>
</feature>
<feature type="domain" description="C2H2-type" evidence="8">
    <location>
        <begin position="252"/>
        <end position="280"/>
    </location>
</feature>
<feature type="domain" description="C2H2-type" evidence="8">
    <location>
        <begin position="365"/>
        <end position="387"/>
    </location>
</feature>
<dbReference type="EMBL" id="JAHIBW010000031">
    <property type="protein sequence ID" value="KAG7295396.1"/>
    <property type="molecule type" value="Genomic_DNA"/>
</dbReference>
<evidence type="ECO:0000256" key="2">
    <source>
        <dbReference type="ARBA" id="ARBA00022723"/>
    </source>
</evidence>
<proteinExistence type="predicted"/>
<dbReference type="Pfam" id="PF00096">
    <property type="entry name" value="zf-C2H2"/>
    <property type="match status" value="4"/>
</dbReference>
<protein>
    <recommendedName>
        <fullName evidence="8">C2H2-type domain-containing protein</fullName>
    </recommendedName>
</protein>
<evidence type="ECO:0000256" key="1">
    <source>
        <dbReference type="ARBA" id="ARBA00004123"/>
    </source>
</evidence>
<dbReference type="PANTHER" id="PTHR24394">
    <property type="entry name" value="ZINC FINGER PROTEIN"/>
    <property type="match status" value="1"/>
</dbReference>
<keyword evidence="5" id="KW-0862">Zinc</keyword>
<evidence type="ECO:0000313" key="10">
    <source>
        <dbReference type="Proteomes" id="UP000823941"/>
    </source>
</evidence>
<sequence>MSALKTALSNILYGYETCALCFQSVDTNFVEIDDSIVLMKEDGVDIVSFSTMISSMMGESILTGYSNMTSKLCDSCANSAFGSYRFIHRCRRARETLTNTIDKIHNCISDTPDNGINTWYISADVSSATADKFHDTCDNVDSLKMALKRFKMLKHWNVMELETNIDSFSHSDDDDDMRRSSEDPLNTANKYTHPIVTPCICDVCGKTFINESNLICHAYNNHSIVNAKVIHGLNSQQCSNSKPWGPQKDKKFFCDICGKGFISKSYLTFHIQTKHLNTKINECKKCGKTFASKSGLRMHMIKHTRIRNFKCKICSKKFVTKPALVYHMRIHTGERPYPCNYCEKRFLSTSRRAEHVRYNHMAPTMQCDICDSQFKKSSALTRHRRRHFDPLSKLYKENISENCEV</sequence>
<evidence type="ECO:0000256" key="5">
    <source>
        <dbReference type="ARBA" id="ARBA00022833"/>
    </source>
</evidence>
<name>A0ABQ7PQZ8_PLUXY</name>
<evidence type="ECO:0000313" key="9">
    <source>
        <dbReference type="EMBL" id="KAG7295396.1"/>
    </source>
</evidence>
<dbReference type="SUPFAM" id="SSF57667">
    <property type="entry name" value="beta-beta-alpha zinc fingers"/>
    <property type="match status" value="4"/>
</dbReference>
<evidence type="ECO:0000256" key="7">
    <source>
        <dbReference type="PROSITE-ProRule" id="PRU00042"/>
    </source>
</evidence>
<keyword evidence="6" id="KW-0539">Nucleus</keyword>
<dbReference type="InterPro" id="IPR036236">
    <property type="entry name" value="Znf_C2H2_sf"/>
</dbReference>
<dbReference type="PROSITE" id="PS50157">
    <property type="entry name" value="ZINC_FINGER_C2H2_2"/>
    <property type="match status" value="6"/>
</dbReference>
<dbReference type="InterPro" id="IPR013087">
    <property type="entry name" value="Znf_C2H2_type"/>
</dbReference>
<comment type="subcellular location">
    <subcellularLocation>
        <location evidence="1">Nucleus</location>
    </subcellularLocation>
</comment>
<dbReference type="PANTHER" id="PTHR24394:SF29">
    <property type="entry name" value="MYONEURIN"/>
    <property type="match status" value="1"/>
</dbReference>
<evidence type="ECO:0000256" key="6">
    <source>
        <dbReference type="ARBA" id="ARBA00023242"/>
    </source>
</evidence>
<reference evidence="9 10" key="1">
    <citation type="submission" date="2021-06" db="EMBL/GenBank/DDBJ databases">
        <title>A haploid diamondback moth (Plutella xylostella L.) genome assembly resolves 31 chromosomes and identifies a diamide resistance mutation.</title>
        <authorList>
            <person name="Ward C.M."/>
            <person name="Perry K.D."/>
            <person name="Baker G."/>
            <person name="Powis K."/>
            <person name="Heckel D.G."/>
            <person name="Baxter S.W."/>
        </authorList>
    </citation>
    <scope>NUCLEOTIDE SEQUENCE [LARGE SCALE GENOMIC DNA]</scope>
    <source>
        <strain evidence="9 10">LV</strain>
        <tissue evidence="9">Single pupa</tissue>
    </source>
</reference>
<keyword evidence="2" id="KW-0479">Metal-binding</keyword>
<evidence type="ECO:0000256" key="3">
    <source>
        <dbReference type="ARBA" id="ARBA00022737"/>
    </source>
</evidence>
<keyword evidence="4 7" id="KW-0863">Zinc-finger</keyword>
<accession>A0ABQ7PQZ8</accession>
<gene>
    <name evidence="9" type="ORF">JYU34_022445</name>
</gene>
<dbReference type="PROSITE" id="PS00028">
    <property type="entry name" value="ZINC_FINGER_C2H2_1"/>
    <property type="match status" value="6"/>
</dbReference>